<feature type="region of interest" description="Disordered" evidence="1">
    <location>
        <begin position="208"/>
        <end position="262"/>
    </location>
</feature>
<protein>
    <submittedName>
        <fullName evidence="2">Uncharacterized protein</fullName>
    </submittedName>
</protein>
<organism evidence="2">
    <name type="scientific">Myoviridae sp. ctwwN25</name>
    <dbReference type="NCBI Taxonomy" id="2825209"/>
    <lineage>
        <taxon>Viruses</taxon>
        <taxon>Duplodnaviria</taxon>
        <taxon>Heunggongvirae</taxon>
        <taxon>Uroviricota</taxon>
        <taxon>Caudoviricetes</taxon>
    </lineage>
</organism>
<name>A0A8S5PQ64_9CAUD</name>
<evidence type="ECO:0000256" key="1">
    <source>
        <dbReference type="SAM" id="MobiDB-lite"/>
    </source>
</evidence>
<dbReference type="EMBL" id="BK015472">
    <property type="protein sequence ID" value="DAE08669.1"/>
    <property type="molecule type" value="Genomic_DNA"/>
</dbReference>
<proteinExistence type="predicted"/>
<evidence type="ECO:0000313" key="2">
    <source>
        <dbReference type="EMBL" id="DAE08669.1"/>
    </source>
</evidence>
<feature type="compositionally biased region" description="Polar residues" evidence="1">
    <location>
        <begin position="217"/>
        <end position="230"/>
    </location>
</feature>
<sequence>MTFQQYIDNPLGKKSAVFSQRDMYKELYTKKYGAVLLRENGSFTTKMYYDKKNDIYYIHMRVPSEVVEKFYYDVVIKFYPIDGANATENDLHNYGVKFFSNDPAFVFTYEYVFSKNDLFINELKPRASKTALKSRPTERNPYEIPGYVKSLYFCFLHMKSRSLFNKTYWKQYAEPFRLRTLIDTIEPSDKKVADRQRLGIEAAKKKARERKKELNKQAANTQQRNTTVKRTSGVHVITPKAPIKPISGSSRKNSLVRKINKK</sequence>
<accession>A0A8S5PQ64</accession>
<reference evidence="2" key="1">
    <citation type="journal article" date="2021" name="Proc. Natl. Acad. Sci. U.S.A.">
        <title>A Catalog of Tens of Thousands of Viruses from Human Metagenomes Reveals Hidden Associations with Chronic Diseases.</title>
        <authorList>
            <person name="Tisza M.J."/>
            <person name="Buck C.B."/>
        </authorList>
    </citation>
    <scope>NUCLEOTIDE SEQUENCE</scope>
    <source>
        <strain evidence="2">CtwwN25</strain>
    </source>
</reference>